<dbReference type="InterPro" id="IPR001680">
    <property type="entry name" value="WD40_rpt"/>
</dbReference>
<evidence type="ECO:0000313" key="1">
    <source>
        <dbReference type="EMBL" id="GMG52228.1"/>
    </source>
</evidence>
<protein>
    <submittedName>
        <fullName evidence="1">Unnamed protein product</fullName>
    </submittedName>
</protein>
<dbReference type="PANTHER" id="PTHR44163">
    <property type="entry name" value="U3 SMALL NUCLEOLAR RNA-ASSOCIATED PROTEIN 4 HOMOLOG"/>
    <property type="match status" value="1"/>
</dbReference>
<comment type="caution">
    <text evidence="1">The sequence shown here is derived from an EMBL/GenBank/DDBJ whole genome shotgun (WGS) entry which is preliminary data.</text>
</comment>
<dbReference type="GO" id="GO:0000462">
    <property type="term" value="P:maturation of SSU-rRNA from tricistronic rRNA transcript (SSU-rRNA, 5.8S rRNA, LSU-rRNA)"/>
    <property type="evidence" value="ECO:0007669"/>
    <property type="project" value="InterPro"/>
</dbReference>
<name>A0A9W7DN93_AMBMO</name>
<dbReference type="InterPro" id="IPR046351">
    <property type="entry name" value="UTP4"/>
</dbReference>
<dbReference type="SMART" id="SM00320">
    <property type="entry name" value="WD40"/>
    <property type="match status" value="5"/>
</dbReference>
<dbReference type="EMBL" id="BSXU01005292">
    <property type="protein sequence ID" value="GMG52228.1"/>
    <property type="molecule type" value="Genomic_DNA"/>
</dbReference>
<evidence type="ECO:0000313" key="2">
    <source>
        <dbReference type="Proteomes" id="UP001165063"/>
    </source>
</evidence>
<dbReference type="GO" id="GO:0032040">
    <property type="term" value="C:small-subunit processome"/>
    <property type="evidence" value="ECO:0007669"/>
    <property type="project" value="TreeGrafter"/>
</dbReference>
<dbReference type="GO" id="GO:0034455">
    <property type="term" value="C:t-UTP complex"/>
    <property type="evidence" value="ECO:0007669"/>
    <property type="project" value="TreeGrafter"/>
</dbReference>
<dbReference type="GO" id="GO:0030686">
    <property type="term" value="C:90S preribosome"/>
    <property type="evidence" value="ECO:0007669"/>
    <property type="project" value="InterPro"/>
</dbReference>
<dbReference type="Proteomes" id="UP001165063">
    <property type="component" value="Unassembled WGS sequence"/>
</dbReference>
<dbReference type="AlphaFoldDB" id="A0A9W7DN93"/>
<proteinExistence type="predicted"/>
<dbReference type="InterPro" id="IPR036322">
    <property type="entry name" value="WD40_repeat_dom_sf"/>
</dbReference>
<organism evidence="1 2">
    <name type="scientific">Ambrosiozyma monospora</name>
    <name type="common">Yeast</name>
    <name type="synonym">Endomycopsis monosporus</name>
    <dbReference type="NCBI Taxonomy" id="43982"/>
    <lineage>
        <taxon>Eukaryota</taxon>
        <taxon>Fungi</taxon>
        <taxon>Dikarya</taxon>
        <taxon>Ascomycota</taxon>
        <taxon>Saccharomycotina</taxon>
        <taxon>Pichiomycetes</taxon>
        <taxon>Pichiales</taxon>
        <taxon>Pichiaceae</taxon>
        <taxon>Ambrosiozyma</taxon>
    </lineage>
</organism>
<keyword evidence="2" id="KW-1185">Reference proteome</keyword>
<dbReference type="PANTHER" id="PTHR44163:SF1">
    <property type="entry name" value="U3 SMALL NUCLEOLAR RNA-ASSOCIATED PROTEIN 4 HOMOLOG"/>
    <property type="match status" value="1"/>
</dbReference>
<dbReference type="Gene3D" id="2.130.10.10">
    <property type="entry name" value="YVTN repeat-like/Quinoprotein amine dehydrogenase"/>
    <property type="match status" value="2"/>
</dbReference>
<dbReference type="OrthoDB" id="8883818at2759"/>
<sequence>MDIHRCRFVDYTPQTITTTAFSHNSDPANFTPKSLRLAIGRTDGSIEIWNPRNTSTKWLLESTIGGSAGGTVEGLVWSSPKNETPRLFSIGGSTYLTEWDTEKGIPIKNHDSNAGVIWSVATSGNQEKIALGCDDGSVVVVDLSGGLGTIEHERILQRQKSRVLSLCWWNDEYIIGGCADGRIRIWSYDGATKGRLLQTLRVDKSKTESTLVWSVLALPQTNQLVSGDSIGSVKFWDMKHFVLQQSFTCHDADVLCLSSDASGTKVFTSGVDRKIFNFNLVKTSKTTSKWVNSSNRLLHANDVRTMSSYQSKQMNLICSN</sequence>
<dbReference type="Pfam" id="PF00400">
    <property type="entry name" value="WD40"/>
    <property type="match status" value="2"/>
</dbReference>
<accession>A0A9W7DN93</accession>
<dbReference type="GO" id="GO:0003723">
    <property type="term" value="F:RNA binding"/>
    <property type="evidence" value="ECO:0007669"/>
    <property type="project" value="TreeGrafter"/>
</dbReference>
<reference evidence="1" key="1">
    <citation type="submission" date="2023-04" db="EMBL/GenBank/DDBJ databases">
        <title>Ambrosiozyma monospora NBRC 1965.</title>
        <authorList>
            <person name="Ichikawa N."/>
            <person name="Sato H."/>
            <person name="Tonouchi N."/>
        </authorList>
    </citation>
    <scope>NUCLEOTIDE SEQUENCE</scope>
    <source>
        <strain evidence="1">NBRC 1965</strain>
    </source>
</reference>
<gene>
    <name evidence="1" type="ORF">Amon01_000730900</name>
</gene>
<dbReference type="SUPFAM" id="SSF50978">
    <property type="entry name" value="WD40 repeat-like"/>
    <property type="match status" value="1"/>
</dbReference>
<dbReference type="InterPro" id="IPR015943">
    <property type="entry name" value="WD40/YVTN_repeat-like_dom_sf"/>
</dbReference>